<evidence type="ECO:0000313" key="18">
    <source>
        <dbReference type="Proteomes" id="UP001501627"/>
    </source>
</evidence>
<comment type="caution">
    <text evidence="13">Lacks conserved residue(s) required for the propagation of feature annotation.</text>
</comment>
<evidence type="ECO:0000256" key="8">
    <source>
        <dbReference type="ARBA" id="ARBA00022840"/>
    </source>
</evidence>
<dbReference type="InterPro" id="IPR011994">
    <property type="entry name" value="Cytidylate_kinase_dom"/>
</dbReference>
<reference evidence="18" key="1">
    <citation type="journal article" date="2019" name="Int. J. Syst. Evol. Microbiol.">
        <title>The Global Catalogue of Microorganisms (GCM) 10K type strain sequencing project: providing services to taxonomists for standard genome sequencing and annotation.</title>
        <authorList>
            <consortium name="The Broad Institute Genomics Platform"/>
            <consortium name="The Broad Institute Genome Sequencing Center for Infectious Disease"/>
            <person name="Wu L."/>
            <person name="Ma J."/>
        </authorList>
    </citation>
    <scope>NUCLEOTIDE SEQUENCE [LARGE SCALE GENOMIC DNA]</scope>
    <source>
        <strain evidence="18">JCM 17561</strain>
    </source>
</reference>
<feature type="binding site" evidence="13">
    <location>
        <position position="178"/>
    </location>
    <ligand>
        <name>3-phosphoshikimate</name>
        <dbReference type="ChEBI" id="CHEBI:145989"/>
    </ligand>
</feature>
<dbReference type="PROSITE" id="PS00885">
    <property type="entry name" value="EPSP_SYNTHASE_2"/>
    <property type="match status" value="1"/>
</dbReference>
<evidence type="ECO:0000256" key="13">
    <source>
        <dbReference type="HAMAP-Rule" id="MF_00210"/>
    </source>
</evidence>
<dbReference type="PANTHER" id="PTHR21090">
    <property type="entry name" value="AROM/DEHYDROQUINATE SYNTHASE"/>
    <property type="match status" value="1"/>
</dbReference>
<dbReference type="EMBL" id="BAABBP010000018">
    <property type="protein sequence ID" value="GAA3997382.1"/>
    <property type="molecule type" value="Genomic_DNA"/>
</dbReference>
<sequence>MYTTDFLDLPALRLAGGSVRLPGSKSISNRVLLLAALSEGTTEVHDLLASDDTAVMLDALAAIGCTVEHVDARTVRITGLGARAPRSPAKLFLGNAGTAMRPLTAALALMLGDFTLSGVPRMHERPIGDLVDALRQLGCAIDYLGQPGYPPLSIAQGGGVPPLQLAAPIQVRGDVSSQFLTALLMALPLAAREQDVVIEVVGELISKPYIEITLALLARFGIAVQRQGWQRFTIAAGSRYRSPGSIHVEADASSASYFIALGALAGSGDGVRIEGVGLDSIQGDIRFVDAARAMGAQVDGGDNWLQVRRGSWPLKAIALDCNHIPDAAMTLAVMALYADGPSLLTNIASWRVKETDRLAAMACELRKLGATVEEGADFLRVDPLPAAADWRAARIHTYDDHRIAMCFSLAAFNPARLPVRIEDPRCVAKTFPDYFEALFSVAQAQSGAVPVICIDGPTASGKGTVASLVAQRLGYAFLDSGALYRATALAAARAGLVMEPGNEAAIAVIARQLPIRFDGERIWLADEDVSEALRLEATGADASRISAMATVRTALLDLQHGFARLPGLVADGRDMGTVIFPTAPLKVFMTASAACRAERRHKQLISKGIDAKIDSLRADLEARDARDQSRAVAPLKPAQDALLLDNSTLTIEETVAQVLAWWQERQPFAPVG</sequence>
<evidence type="ECO:0000256" key="3">
    <source>
        <dbReference type="ARBA" id="ARBA00009948"/>
    </source>
</evidence>
<comment type="subunit">
    <text evidence="13">Monomer.</text>
</comment>
<evidence type="ECO:0000256" key="6">
    <source>
        <dbReference type="ARBA" id="ARBA00022741"/>
    </source>
</evidence>
<comment type="similarity">
    <text evidence="2 14">Belongs to the cytidylate kinase family. Type 1 subfamily.</text>
</comment>
<dbReference type="PROSITE" id="PS00104">
    <property type="entry name" value="EPSP_SYNTHASE_1"/>
    <property type="match status" value="1"/>
</dbReference>
<dbReference type="InterPro" id="IPR013792">
    <property type="entry name" value="RNA3'P_cycl/enolpyr_Trfase_a/b"/>
</dbReference>
<feature type="domain" description="Enolpyruvate transferase" evidence="15">
    <location>
        <begin position="17"/>
        <end position="438"/>
    </location>
</feature>
<comment type="catalytic activity">
    <reaction evidence="12 14">
        <text>CMP + ATP = CDP + ADP</text>
        <dbReference type="Rhea" id="RHEA:11600"/>
        <dbReference type="ChEBI" id="CHEBI:30616"/>
        <dbReference type="ChEBI" id="CHEBI:58069"/>
        <dbReference type="ChEBI" id="CHEBI:60377"/>
        <dbReference type="ChEBI" id="CHEBI:456216"/>
        <dbReference type="EC" id="2.7.4.25"/>
    </reaction>
</comment>
<dbReference type="NCBIfam" id="TIGR00017">
    <property type="entry name" value="cmk"/>
    <property type="match status" value="1"/>
</dbReference>
<evidence type="ECO:0000256" key="7">
    <source>
        <dbReference type="ARBA" id="ARBA00022777"/>
    </source>
</evidence>
<dbReference type="PANTHER" id="PTHR21090:SF5">
    <property type="entry name" value="PENTAFUNCTIONAL AROM POLYPEPTIDE"/>
    <property type="match status" value="1"/>
</dbReference>
<feature type="binding site" evidence="13">
    <location>
        <position position="178"/>
    </location>
    <ligand>
        <name>phosphoenolpyruvate</name>
        <dbReference type="ChEBI" id="CHEBI:58702"/>
    </ligand>
</feature>
<dbReference type="InterPro" id="IPR036968">
    <property type="entry name" value="Enolpyruvate_Tfrase_sf"/>
</dbReference>
<feature type="active site" description="Proton acceptor" evidence="13">
    <location>
        <position position="326"/>
    </location>
</feature>
<feature type="binding site" evidence="13">
    <location>
        <position position="25"/>
    </location>
    <ligand>
        <name>3-phosphoshikimate</name>
        <dbReference type="ChEBI" id="CHEBI:145989"/>
    </ligand>
</feature>
<evidence type="ECO:0000256" key="14">
    <source>
        <dbReference type="HAMAP-Rule" id="MF_00238"/>
    </source>
</evidence>
<feature type="binding site" evidence="13">
    <location>
        <position position="357"/>
    </location>
    <ligand>
        <name>phosphoenolpyruvate</name>
        <dbReference type="ChEBI" id="CHEBI:58702"/>
    </ligand>
</feature>
<feature type="binding site" evidence="13">
    <location>
        <position position="25"/>
    </location>
    <ligand>
        <name>phosphoenolpyruvate</name>
        <dbReference type="ChEBI" id="CHEBI:58702"/>
    </ligand>
</feature>
<gene>
    <name evidence="13" type="primary">aroA</name>
    <name evidence="14" type="synonym">cmk</name>
    <name evidence="17" type="ORF">GCM10022279_21310</name>
</gene>
<feature type="binding site" evidence="14">
    <location>
        <begin position="456"/>
        <end position="464"/>
    </location>
    <ligand>
        <name>ATP</name>
        <dbReference type="ChEBI" id="CHEBI:30616"/>
    </ligand>
</feature>
<evidence type="ECO:0000259" key="16">
    <source>
        <dbReference type="Pfam" id="PF02224"/>
    </source>
</evidence>
<evidence type="ECO:0000256" key="2">
    <source>
        <dbReference type="ARBA" id="ARBA00009427"/>
    </source>
</evidence>
<comment type="caution">
    <text evidence="17">The sequence shown here is derived from an EMBL/GenBank/DDBJ whole genome shotgun (WGS) entry which is preliminary data.</text>
</comment>
<keyword evidence="13" id="KW-0963">Cytoplasm</keyword>
<dbReference type="SUPFAM" id="SSF55205">
    <property type="entry name" value="EPT/RTPC-like"/>
    <property type="match status" value="1"/>
</dbReference>
<keyword evidence="5 13" id="KW-0808">Transferase</keyword>
<feature type="binding site" evidence="13">
    <location>
        <position position="30"/>
    </location>
    <ligand>
        <name>3-phosphoshikimate</name>
        <dbReference type="ChEBI" id="CHEBI:145989"/>
    </ligand>
</feature>
<evidence type="ECO:0000256" key="12">
    <source>
        <dbReference type="ARBA" id="ARBA00048478"/>
    </source>
</evidence>
<dbReference type="HAMAP" id="MF_00238">
    <property type="entry name" value="Cytidyl_kinase_type1"/>
    <property type="match status" value="1"/>
</dbReference>
<evidence type="ECO:0000313" key="17">
    <source>
        <dbReference type="EMBL" id="GAA3997382.1"/>
    </source>
</evidence>
<dbReference type="InterPro" id="IPR001986">
    <property type="entry name" value="Enolpyruvate_Tfrase_dom"/>
</dbReference>
<proteinExistence type="inferred from homology"/>
<dbReference type="SUPFAM" id="SSF52540">
    <property type="entry name" value="P-loop containing nucleoside triphosphate hydrolases"/>
    <property type="match status" value="1"/>
</dbReference>
<keyword evidence="9 13" id="KW-0057">Aromatic amino acid biosynthesis</keyword>
<comment type="subcellular location">
    <subcellularLocation>
        <location evidence="13">Cytoplasm</location>
    </subcellularLocation>
</comment>
<dbReference type="Pfam" id="PF00275">
    <property type="entry name" value="EPSP_synthase"/>
    <property type="match status" value="1"/>
</dbReference>
<comment type="similarity">
    <text evidence="3 13">Belongs to the EPSP synthase family.</text>
</comment>
<evidence type="ECO:0000256" key="10">
    <source>
        <dbReference type="ARBA" id="ARBA00044633"/>
    </source>
</evidence>
<dbReference type="Gene3D" id="3.65.10.10">
    <property type="entry name" value="Enolpyruvate transferase domain"/>
    <property type="match status" value="2"/>
</dbReference>
<dbReference type="HAMAP" id="MF_00210">
    <property type="entry name" value="EPSP_synth"/>
    <property type="match status" value="1"/>
</dbReference>
<dbReference type="EC" id="2.5.1.19" evidence="13"/>
<feature type="binding site" evidence="13">
    <location>
        <position position="206"/>
    </location>
    <ligand>
        <name>3-phosphoshikimate</name>
        <dbReference type="ChEBI" id="CHEBI:145989"/>
    </ligand>
</feature>
<evidence type="ECO:0000256" key="4">
    <source>
        <dbReference type="ARBA" id="ARBA00022605"/>
    </source>
</evidence>
<dbReference type="InterPro" id="IPR003136">
    <property type="entry name" value="Cytidylate_kin"/>
</dbReference>
<name>A0ABP7RGY0_9BURK</name>
<keyword evidence="7 14" id="KW-0418">Kinase</keyword>
<feature type="binding site" evidence="13">
    <location>
        <position position="177"/>
    </location>
    <ligand>
        <name>3-phosphoshikimate</name>
        <dbReference type="ChEBI" id="CHEBI:145989"/>
    </ligand>
</feature>
<feature type="binding site" evidence="13">
    <location>
        <position position="97"/>
    </location>
    <ligand>
        <name>phosphoenolpyruvate</name>
        <dbReference type="ChEBI" id="CHEBI:58702"/>
    </ligand>
</feature>
<dbReference type="CDD" id="cd02020">
    <property type="entry name" value="CMPK"/>
    <property type="match status" value="1"/>
</dbReference>
<feature type="binding site" evidence="13">
    <location>
        <position position="326"/>
    </location>
    <ligand>
        <name>3-phosphoshikimate</name>
        <dbReference type="ChEBI" id="CHEBI:145989"/>
    </ligand>
</feature>
<feature type="binding site" evidence="13">
    <location>
        <position position="402"/>
    </location>
    <ligand>
        <name>phosphoenolpyruvate</name>
        <dbReference type="ChEBI" id="CHEBI:58702"/>
    </ligand>
</feature>
<evidence type="ECO:0000259" key="15">
    <source>
        <dbReference type="Pfam" id="PF00275"/>
    </source>
</evidence>
<evidence type="ECO:0000256" key="1">
    <source>
        <dbReference type="ARBA" id="ARBA00004811"/>
    </source>
</evidence>
<keyword evidence="18" id="KW-1185">Reference proteome</keyword>
<feature type="binding site" evidence="13">
    <location>
        <position position="429"/>
    </location>
    <ligand>
        <name>phosphoenolpyruvate</name>
        <dbReference type="ChEBI" id="CHEBI:58702"/>
    </ligand>
</feature>
<feature type="binding site" evidence="13">
    <location>
        <position position="125"/>
    </location>
    <ligand>
        <name>phosphoenolpyruvate</name>
        <dbReference type="ChEBI" id="CHEBI:58702"/>
    </ligand>
</feature>
<dbReference type="InterPro" id="IPR027417">
    <property type="entry name" value="P-loop_NTPase"/>
</dbReference>
<comment type="function">
    <text evidence="13">Catalyzes the transfer of the enolpyruvyl moiety of phosphoenolpyruvate (PEP) to the 5-hydroxyl of shikimate-3-phosphate (S3P) to produce enolpyruvyl shikimate-3-phosphate and inorganic phosphate.</text>
</comment>
<feature type="domain" description="Cytidylate kinase" evidence="16">
    <location>
        <begin position="452"/>
        <end position="661"/>
    </location>
</feature>
<comment type="pathway">
    <text evidence="1 13">Metabolic intermediate biosynthesis; chorismate biosynthesis; chorismate from D-erythrose 4-phosphate and phosphoenolpyruvate: step 6/7.</text>
</comment>
<dbReference type="Proteomes" id="UP001501627">
    <property type="component" value="Unassembled WGS sequence"/>
</dbReference>
<dbReference type="EC" id="2.7.4.25" evidence="14"/>
<keyword evidence="6 14" id="KW-0547">Nucleotide-binding</keyword>
<keyword evidence="8 14" id="KW-0067">ATP-binding</keyword>
<dbReference type="RefSeq" id="WP_344869672.1">
    <property type="nucleotide sequence ID" value="NZ_BAABBP010000018.1"/>
</dbReference>
<accession>A0ABP7RGY0</accession>
<evidence type="ECO:0000256" key="5">
    <source>
        <dbReference type="ARBA" id="ARBA00022679"/>
    </source>
</evidence>
<dbReference type="CDD" id="cd01556">
    <property type="entry name" value="EPSP_synthase"/>
    <property type="match status" value="1"/>
</dbReference>
<comment type="catalytic activity">
    <reaction evidence="10">
        <text>3-phosphoshikimate + phosphoenolpyruvate = 5-O-(1-carboxyvinyl)-3-phosphoshikimate + phosphate</text>
        <dbReference type="Rhea" id="RHEA:21256"/>
        <dbReference type="ChEBI" id="CHEBI:43474"/>
        <dbReference type="ChEBI" id="CHEBI:57701"/>
        <dbReference type="ChEBI" id="CHEBI:58702"/>
        <dbReference type="ChEBI" id="CHEBI:145989"/>
        <dbReference type="EC" id="2.5.1.19"/>
    </reaction>
    <physiologicalReaction direction="left-to-right" evidence="10">
        <dbReference type="Rhea" id="RHEA:21257"/>
    </physiologicalReaction>
</comment>
<feature type="binding site" evidence="13">
    <location>
        <position position="353"/>
    </location>
    <ligand>
        <name>3-phosphoshikimate</name>
        <dbReference type="ChEBI" id="CHEBI:145989"/>
    </ligand>
</feature>
<evidence type="ECO:0000256" key="11">
    <source>
        <dbReference type="ARBA" id="ARBA00047615"/>
    </source>
</evidence>
<dbReference type="InterPro" id="IPR006264">
    <property type="entry name" value="EPSP_synthase"/>
</dbReference>
<keyword evidence="4 13" id="KW-0028">Amino-acid biosynthesis</keyword>
<comment type="catalytic activity">
    <reaction evidence="11 14">
        <text>dCMP + ATP = dCDP + ADP</text>
        <dbReference type="Rhea" id="RHEA:25094"/>
        <dbReference type="ChEBI" id="CHEBI:30616"/>
        <dbReference type="ChEBI" id="CHEBI:57566"/>
        <dbReference type="ChEBI" id="CHEBI:58593"/>
        <dbReference type="ChEBI" id="CHEBI:456216"/>
        <dbReference type="EC" id="2.7.4.25"/>
    </reaction>
</comment>
<dbReference type="NCBIfam" id="NF008816">
    <property type="entry name" value="PRK11860.1"/>
    <property type="match status" value="1"/>
</dbReference>
<organism evidence="17 18">
    <name type="scientific">Comamonas faecalis</name>
    <dbReference type="NCBI Taxonomy" id="1387849"/>
    <lineage>
        <taxon>Bacteria</taxon>
        <taxon>Pseudomonadati</taxon>
        <taxon>Pseudomonadota</taxon>
        <taxon>Betaproteobacteria</taxon>
        <taxon>Burkholderiales</taxon>
        <taxon>Comamonadaceae</taxon>
        <taxon>Comamonas</taxon>
    </lineage>
</organism>
<feature type="binding site" evidence="13">
    <location>
        <position position="176"/>
    </location>
    <ligand>
        <name>3-phosphoshikimate</name>
        <dbReference type="ChEBI" id="CHEBI:145989"/>
    </ligand>
</feature>
<feature type="binding site" evidence="13">
    <location>
        <position position="26"/>
    </location>
    <ligand>
        <name>3-phosphoshikimate</name>
        <dbReference type="ChEBI" id="CHEBI:145989"/>
    </ligand>
</feature>
<dbReference type="NCBIfam" id="TIGR01356">
    <property type="entry name" value="aroA"/>
    <property type="match status" value="1"/>
</dbReference>
<protein>
    <recommendedName>
        <fullName evidence="13 14">Multifunctional fusion protein</fullName>
    </recommendedName>
    <domain>
        <recommendedName>
            <fullName evidence="13">3-phosphoshikimate 1-carboxyvinyltransferase</fullName>
            <ecNumber evidence="13">2.5.1.19</ecNumber>
        </recommendedName>
        <alternativeName>
            <fullName evidence="13">5-enolpyruvylshikimate-3-phosphate synthase</fullName>
            <shortName evidence="13">EPSP synthase</shortName>
            <shortName evidence="13">EPSPS</shortName>
        </alternativeName>
    </domain>
    <domain>
        <recommendedName>
            <fullName evidence="14">Cytidylate kinase</fullName>
            <shortName evidence="14">CK</shortName>
            <ecNumber evidence="14">2.7.4.25</ecNumber>
        </recommendedName>
        <alternativeName>
            <fullName evidence="14">Cytidine monophosphate kinase</fullName>
            <shortName evidence="14">CMP kinase</shortName>
        </alternativeName>
    </domain>
</protein>
<evidence type="ECO:0000256" key="9">
    <source>
        <dbReference type="ARBA" id="ARBA00023141"/>
    </source>
</evidence>
<dbReference type="Pfam" id="PF02224">
    <property type="entry name" value="Cytidylate_kin"/>
    <property type="match status" value="1"/>
</dbReference>
<dbReference type="Gene3D" id="3.40.50.300">
    <property type="entry name" value="P-loop containing nucleotide triphosphate hydrolases"/>
    <property type="match status" value="1"/>
</dbReference>
<dbReference type="InterPro" id="IPR023193">
    <property type="entry name" value="EPSP_synthase_CS"/>
</dbReference>